<reference evidence="1" key="1">
    <citation type="submission" date="2023-05" db="EMBL/GenBank/DDBJ databases">
        <authorList>
            <person name="Stuckert A."/>
        </authorList>
    </citation>
    <scope>NUCLEOTIDE SEQUENCE</scope>
</reference>
<name>A0ABN9CQK2_9NEOB</name>
<evidence type="ECO:0000313" key="2">
    <source>
        <dbReference type="Proteomes" id="UP001162483"/>
    </source>
</evidence>
<dbReference type="Proteomes" id="UP001162483">
    <property type="component" value="Unassembled WGS sequence"/>
</dbReference>
<accession>A0ABN9CQK2</accession>
<keyword evidence="2" id="KW-1185">Reference proteome</keyword>
<comment type="caution">
    <text evidence="1">The sequence shown here is derived from an EMBL/GenBank/DDBJ whole genome shotgun (WGS) entry which is preliminary data.</text>
</comment>
<protein>
    <submittedName>
        <fullName evidence="1">Uncharacterized protein</fullName>
    </submittedName>
</protein>
<dbReference type="EMBL" id="CATNWA010011750">
    <property type="protein sequence ID" value="CAI9562243.1"/>
    <property type="molecule type" value="Genomic_DNA"/>
</dbReference>
<evidence type="ECO:0000313" key="1">
    <source>
        <dbReference type="EMBL" id="CAI9562243.1"/>
    </source>
</evidence>
<organism evidence="1 2">
    <name type="scientific">Staurois parvus</name>
    <dbReference type="NCBI Taxonomy" id="386267"/>
    <lineage>
        <taxon>Eukaryota</taxon>
        <taxon>Metazoa</taxon>
        <taxon>Chordata</taxon>
        <taxon>Craniata</taxon>
        <taxon>Vertebrata</taxon>
        <taxon>Euteleostomi</taxon>
        <taxon>Amphibia</taxon>
        <taxon>Batrachia</taxon>
        <taxon>Anura</taxon>
        <taxon>Neobatrachia</taxon>
        <taxon>Ranoidea</taxon>
        <taxon>Ranidae</taxon>
        <taxon>Staurois</taxon>
    </lineage>
</organism>
<sequence length="57" mass="6077">MVLGRNGLACGVIKGLTVCCFTKCNVLTVSTLLCMAHMHSHAKQCAGADRGENCFVY</sequence>
<gene>
    <name evidence="1" type="ORF">SPARVUS_LOCUS5575226</name>
</gene>
<proteinExistence type="predicted"/>